<dbReference type="GO" id="GO:0016740">
    <property type="term" value="F:transferase activity"/>
    <property type="evidence" value="ECO:0007669"/>
    <property type="project" value="UniProtKB-KW"/>
</dbReference>
<dbReference type="PANTHER" id="PTHR34822">
    <property type="entry name" value="GRPB DOMAIN PROTEIN (AFU_ORTHOLOGUE AFUA_1G01530)"/>
    <property type="match status" value="1"/>
</dbReference>
<keyword evidence="1" id="KW-0808">Transferase</keyword>
<dbReference type="SUPFAM" id="SSF81301">
    <property type="entry name" value="Nucleotidyltransferase"/>
    <property type="match status" value="1"/>
</dbReference>
<dbReference type="RefSeq" id="WP_114296916.1">
    <property type="nucleotide sequence ID" value="NZ_QPJT01000005.1"/>
</dbReference>
<dbReference type="PANTHER" id="PTHR34822:SF1">
    <property type="entry name" value="GRPB FAMILY PROTEIN"/>
    <property type="match status" value="1"/>
</dbReference>
<dbReference type="Gene3D" id="3.30.460.10">
    <property type="entry name" value="Beta Polymerase, domain 2"/>
    <property type="match status" value="1"/>
</dbReference>
<proteinExistence type="predicted"/>
<sequence>MTKRLEQMNLHELGKLFPIIIAEHNPAWKKLYESERTEIENVVGKENITRISHYGSTAVPGLAAKPTIDILLEIAYEADINNLISKVKGMGYLYTPQPNNPAPHMMFMKGYTPDGFEGQAFHLHVRYSGDWDELYFRDYLLLNPEAAKEYEIVKRKLKDIFENDREAYTQGKTEFIRIITQQAREKLGQKY</sequence>
<protein>
    <submittedName>
        <fullName evidence="1">GrpB-like predicted nucleotidyltransferase (UPF0157 family)</fullName>
    </submittedName>
</protein>
<organism evidence="1 2">
    <name type="scientific">Anaerobacterium chartisolvens</name>
    <dbReference type="NCBI Taxonomy" id="1297424"/>
    <lineage>
        <taxon>Bacteria</taxon>
        <taxon>Bacillati</taxon>
        <taxon>Bacillota</taxon>
        <taxon>Clostridia</taxon>
        <taxon>Eubacteriales</taxon>
        <taxon>Oscillospiraceae</taxon>
        <taxon>Anaerobacterium</taxon>
    </lineage>
</organism>
<keyword evidence="2" id="KW-1185">Reference proteome</keyword>
<dbReference type="OrthoDB" id="9799092at2"/>
<gene>
    <name evidence="1" type="ORF">DFR58_105136</name>
</gene>
<name>A0A369BA26_9FIRM</name>
<dbReference type="Pfam" id="PF04229">
    <property type="entry name" value="GrpB"/>
    <property type="match status" value="1"/>
</dbReference>
<dbReference type="AlphaFoldDB" id="A0A369BA26"/>
<dbReference type="InterPro" id="IPR043519">
    <property type="entry name" value="NT_sf"/>
</dbReference>
<accession>A0A369BA26</accession>
<evidence type="ECO:0000313" key="1">
    <source>
        <dbReference type="EMBL" id="RCX18372.1"/>
    </source>
</evidence>
<evidence type="ECO:0000313" key="2">
    <source>
        <dbReference type="Proteomes" id="UP000253034"/>
    </source>
</evidence>
<dbReference type="Proteomes" id="UP000253034">
    <property type="component" value="Unassembled WGS sequence"/>
</dbReference>
<comment type="caution">
    <text evidence="1">The sequence shown here is derived from an EMBL/GenBank/DDBJ whole genome shotgun (WGS) entry which is preliminary data.</text>
</comment>
<reference evidence="1 2" key="1">
    <citation type="submission" date="2018-07" db="EMBL/GenBank/DDBJ databases">
        <title>Genomic Encyclopedia of Type Strains, Phase IV (KMG-IV): sequencing the most valuable type-strain genomes for metagenomic binning, comparative biology and taxonomic classification.</title>
        <authorList>
            <person name="Goeker M."/>
        </authorList>
    </citation>
    <scope>NUCLEOTIDE SEQUENCE [LARGE SCALE GENOMIC DNA]</scope>
    <source>
        <strain evidence="1 2">DSM 27016</strain>
    </source>
</reference>
<dbReference type="InterPro" id="IPR007344">
    <property type="entry name" value="GrpB/CoaE"/>
</dbReference>
<dbReference type="EMBL" id="QPJT01000005">
    <property type="protein sequence ID" value="RCX18372.1"/>
    <property type="molecule type" value="Genomic_DNA"/>
</dbReference>